<name>A0A510UWH9_9CELL</name>
<dbReference type="InterPro" id="IPR017871">
    <property type="entry name" value="ABC_transporter-like_CS"/>
</dbReference>
<dbReference type="GO" id="GO:0005524">
    <property type="term" value="F:ATP binding"/>
    <property type="evidence" value="ECO:0007669"/>
    <property type="project" value="UniProtKB-KW"/>
</dbReference>
<evidence type="ECO:0000256" key="1">
    <source>
        <dbReference type="ARBA" id="ARBA00005417"/>
    </source>
</evidence>
<comment type="caution">
    <text evidence="6">The sequence shown here is derived from an EMBL/GenBank/DDBJ whole genome shotgun (WGS) entry which is preliminary data.</text>
</comment>
<sequence length="500" mass="52143">MIETSALGVAYPGRAPVLRDLTLRVDAGERVLLLGPSGSGKSTLLRVLAGVVPQLVDADVSGRVLVAGQDATTTDPATLARDVGTLTQNPADQLCLPSVEEEVAFPLENRAWPRERIEQAVAHALARVGATHLRHRRTAELSGGEGQRVALAATLAAAPELLLLDEPTALLDPAAAREVGRLLRPAGGAQVLVEHRLDEVVDLPDRTVVLDDDGRLVADGPTREVLHDEAGRWHALGVRLPGAPWTARATRRTTAGSTAAGSRDVGTRTTRVLRARGLGVRRGGRDVLMGVDLDVHAGRVTAVVGLNGSGKSTLLLALAGLLPYTGGVEGGSVGLVFQQPEQQFLTRTVADEVAWGPRRARMPDPEGLARRALAAAALEHLADHDPFRLSGGQQRRLSVAAAAVCGHDVLLADEPTFGQDGRTTAATVALLRSLADEGRGLVVVTHDLALVADLADDLVVLADGRVLAHGPAADLLSAAPHGPLRTAGLVPADDHAQAHA</sequence>
<dbReference type="PANTHER" id="PTHR43553:SF24">
    <property type="entry name" value="ENERGY-COUPLING FACTOR TRANSPORTER ATP-BINDING PROTEIN ECFA1"/>
    <property type="match status" value="1"/>
</dbReference>
<dbReference type="PROSITE" id="PS50893">
    <property type="entry name" value="ABC_TRANSPORTER_2"/>
    <property type="match status" value="2"/>
</dbReference>
<keyword evidence="7" id="KW-1185">Reference proteome</keyword>
<dbReference type="InterPro" id="IPR003593">
    <property type="entry name" value="AAA+_ATPase"/>
</dbReference>
<evidence type="ECO:0000259" key="5">
    <source>
        <dbReference type="PROSITE" id="PS50893"/>
    </source>
</evidence>
<dbReference type="OrthoDB" id="501320at2"/>
<dbReference type="InterPro" id="IPR015856">
    <property type="entry name" value="ABC_transpr_CbiO/EcfA_su"/>
</dbReference>
<feature type="domain" description="ABC transporter" evidence="5">
    <location>
        <begin position="2"/>
        <end position="238"/>
    </location>
</feature>
<gene>
    <name evidence="6" type="ORF">CPE01_15940</name>
</gene>
<dbReference type="EMBL" id="BJUA01000006">
    <property type="protein sequence ID" value="GEK17861.1"/>
    <property type="molecule type" value="Genomic_DNA"/>
</dbReference>
<evidence type="ECO:0000313" key="6">
    <source>
        <dbReference type="EMBL" id="GEK17861.1"/>
    </source>
</evidence>
<feature type="domain" description="ABC transporter" evidence="5">
    <location>
        <begin position="273"/>
        <end position="488"/>
    </location>
</feature>
<keyword evidence="2" id="KW-0813">Transport</keyword>
<reference evidence="6 7" key="1">
    <citation type="submission" date="2019-07" db="EMBL/GenBank/DDBJ databases">
        <title>Whole genome shotgun sequence of Cellulomonas persica NBRC 101101.</title>
        <authorList>
            <person name="Hosoyama A."/>
            <person name="Uohara A."/>
            <person name="Ohji S."/>
            <person name="Ichikawa N."/>
        </authorList>
    </citation>
    <scope>NUCLEOTIDE SEQUENCE [LARGE SCALE GENOMIC DNA]</scope>
    <source>
        <strain evidence="6 7">NBRC 101101</strain>
    </source>
</reference>
<protein>
    <recommendedName>
        <fullName evidence="5">ABC transporter domain-containing protein</fullName>
    </recommendedName>
</protein>
<evidence type="ECO:0000256" key="2">
    <source>
        <dbReference type="ARBA" id="ARBA00022448"/>
    </source>
</evidence>
<dbReference type="CDD" id="cd03225">
    <property type="entry name" value="ABC_cobalt_CbiO_domain1"/>
    <property type="match status" value="2"/>
</dbReference>
<accession>A0A510UWH9</accession>
<keyword evidence="4" id="KW-0067">ATP-binding</keyword>
<dbReference type="SUPFAM" id="SSF52540">
    <property type="entry name" value="P-loop containing nucleoside triphosphate hydrolases"/>
    <property type="match status" value="2"/>
</dbReference>
<dbReference type="Pfam" id="PF00005">
    <property type="entry name" value="ABC_tran"/>
    <property type="match status" value="2"/>
</dbReference>
<dbReference type="SMART" id="SM00382">
    <property type="entry name" value="AAA"/>
    <property type="match status" value="2"/>
</dbReference>
<evidence type="ECO:0000256" key="4">
    <source>
        <dbReference type="ARBA" id="ARBA00022840"/>
    </source>
</evidence>
<evidence type="ECO:0000256" key="3">
    <source>
        <dbReference type="ARBA" id="ARBA00022741"/>
    </source>
</evidence>
<dbReference type="InterPro" id="IPR050095">
    <property type="entry name" value="ECF_ABC_transporter_ATP-bd"/>
</dbReference>
<dbReference type="GO" id="GO:0016887">
    <property type="term" value="F:ATP hydrolysis activity"/>
    <property type="evidence" value="ECO:0007669"/>
    <property type="project" value="InterPro"/>
</dbReference>
<dbReference type="Proteomes" id="UP000321386">
    <property type="component" value="Unassembled WGS sequence"/>
</dbReference>
<dbReference type="PANTHER" id="PTHR43553">
    <property type="entry name" value="HEAVY METAL TRANSPORTER"/>
    <property type="match status" value="1"/>
</dbReference>
<dbReference type="GO" id="GO:0042626">
    <property type="term" value="F:ATPase-coupled transmembrane transporter activity"/>
    <property type="evidence" value="ECO:0007669"/>
    <property type="project" value="TreeGrafter"/>
</dbReference>
<dbReference type="InterPro" id="IPR027417">
    <property type="entry name" value="P-loop_NTPase"/>
</dbReference>
<evidence type="ECO:0000313" key="7">
    <source>
        <dbReference type="Proteomes" id="UP000321386"/>
    </source>
</evidence>
<organism evidence="6 7">
    <name type="scientific">Cellulomonas persica</name>
    <dbReference type="NCBI Taxonomy" id="76861"/>
    <lineage>
        <taxon>Bacteria</taxon>
        <taxon>Bacillati</taxon>
        <taxon>Actinomycetota</taxon>
        <taxon>Actinomycetes</taxon>
        <taxon>Micrococcales</taxon>
        <taxon>Cellulomonadaceae</taxon>
        <taxon>Cellulomonas</taxon>
    </lineage>
</organism>
<dbReference type="InterPro" id="IPR003439">
    <property type="entry name" value="ABC_transporter-like_ATP-bd"/>
</dbReference>
<dbReference type="PROSITE" id="PS00211">
    <property type="entry name" value="ABC_TRANSPORTER_1"/>
    <property type="match status" value="1"/>
</dbReference>
<proteinExistence type="inferred from homology"/>
<dbReference type="RefSeq" id="WP_146806113.1">
    <property type="nucleotide sequence ID" value="NZ_BJUA01000006.1"/>
</dbReference>
<dbReference type="AlphaFoldDB" id="A0A510UWH9"/>
<keyword evidence="3" id="KW-0547">Nucleotide-binding</keyword>
<dbReference type="Gene3D" id="3.40.50.300">
    <property type="entry name" value="P-loop containing nucleotide triphosphate hydrolases"/>
    <property type="match status" value="2"/>
</dbReference>
<comment type="similarity">
    <text evidence="1">Belongs to the ABC transporter superfamily.</text>
</comment>
<dbReference type="GO" id="GO:0043190">
    <property type="term" value="C:ATP-binding cassette (ABC) transporter complex"/>
    <property type="evidence" value="ECO:0007669"/>
    <property type="project" value="TreeGrafter"/>
</dbReference>